<dbReference type="InterPro" id="IPR002781">
    <property type="entry name" value="TM_pro_TauE-like"/>
</dbReference>
<sequence>MKQTSKKTMNPTIILSLIIIGLLAGVLSGFMGVGGGVVMVPLAIYFLGYSQHQAQGLSLAVLAVPVTFFAAYTYYVNPVDGEAAFNWRYGLIIAAFFVIGGFLGSKFAVNIPQNILKKSFAVILIIAALKMFFSK</sequence>
<protein>
    <recommendedName>
        <fullName evidence="5">Probable membrane transporter protein</fullName>
    </recommendedName>
</protein>
<dbReference type="AlphaFoldDB" id="A0A5J4FTT5"/>
<dbReference type="InterPro" id="IPR051598">
    <property type="entry name" value="TSUP/Inactive_protease-like"/>
</dbReference>
<feature type="transmembrane region" description="Helical" evidence="5">
    <location>
        <begin position="89"/>
        <end position="109"/>
    </location>
</feature>
<gene>
    <name evidence="6" type="ORF">ULMS_14750</name>
</gene>
<feature type="transmembrane region" description="Helical" evidence="5">
    <location>
        <begin position="12"/>
        <end position="45"/>
    </location>
</feature>
<evidence type="ECO:0000313" key="7">
    <source>
        <dbReference type="Proteomes" id="UP000326994"/>
    </source>
</evidence>
<keyword evidence="7" id="KW-1185">Reference proteome</keyword>
<keyword evidence="5" id="KW-1003">Cell membrane</keyword>
<evidence type="ECO:0000256" key="1">
    <source>
        <dbReference type="ARBA" id="ARBA00004141"/>
    </source>
</evidence>
<evidence type="ECO:0000256" key="2">
    <source>
        <dbReference type="ARBA" id="ARBA00022692"/>
    </source>
</evidence>
<dbReference type="EMBL" id="BKCF01000002">
    <property type="protein sequence ID" value="GEQ85967.1"/>
    <property type="molecule type" value="Genomic_DNA"/>
</dbReference>
<keyword evidence="4 5" id="KW-0472">Membrane</keyword>
<reference evidence="6 7" key="1">
    <citation type="submission" date="2019-08" db="EMBL/GenBank/DDBJ databases">
        <title>Ulvibacter marinistellae sp. nov., isolated from a starfish, Patiria pectinifera.</title>
        <authorList>
            <person name="Kawano K."/>
            <person name="Ushijima N."/>
            <person name="Kihara M."/>
            <person name="Itoh H."/>
        </authorList>
    </citation>
    <scope>NUCLEOTIDE SEQUENCE [LARGE SCALE GENOMIC DNA]</scope>
    <source>
        <strain evidence="6 7">KK4</strain>
    </source>
</reference>
<name>A0A5J4FTT5_9FLAO</name>
<evidence type="ECO:0000256" key="4">
    <source>
        <dbReference type="ARBA" id="ARBA00023136"/>
    </source>
</evidence>
<evidence type="ECO:0000313" key="6">
    <source>
        <dbReference type="EMBL" id="GEQ85967.1"/>
    </source>
</evidence>
<accession>A0A5J4FTT5</accession>
<evidence type="ECO:0000256" key="3">
    <source>
        <dbReference type="ARBA" id="ARBA00022989"/>
    </source>
</evidence>
<evidence type="ECO:0000256" key="5">
    <source>
        <dbReference type="RuleBase" id="RU363041"/>
    </source>
</evidence>
<comment type="similarity">
    <text evidence="5">Belongs to the 4-toluene sulfonate uptake permease (TSUP) (TC 2.A.102) family.</text>
</comment>
<proteinExistence type="inferred from homology"/>
<dbReference type="PANTHER" id="PTHR43701:SF2">
    <property type="entry name" value="MEMBRANE TRANSPORTER PROTEIN YJNA-RELATED"/>
    <property type="match status" value="1"/>
</dbReference>
<comment type="subcellular location">
    <subcellularLocation>
        <location evidence="5">Cell membrane</location>
        <topology evidence="5">Multi-pass membrane protein</topology>
    </subcellularLocation>
    <subcellularLocation>
        <location evidence="1">Membrane</location>
        <topology evidence="1">Multi-pass membrane protein</topology>
    </subcellularLocation>
</comment>
<organism evidence="6 7">
    <name type="scientific">Patiriisocius marinistellae</name>
    <dbReference type="NCBI Taxonomy" id="2494560"/>
    <lineage>
        <taxon>Bacteria</taxon>
        <taxon>Pseudomonadati</taxon>
        <taxon>Bacteroidota</taxon>
        <taxon>Flavobacteriia</taxon>
        <taxon>Flavobacteriales</taxon>
        <taxon>Flavobacteriaceae</taxon>
        <taxon>Patiriisocius</taxon>
    </lineage>
</organism>
<dbReference type="PANTHER" id="PTHR43701">
    <property type="entry name" value="MEMBRANE TRANSPORTER PROTEIN MJ0441-RELATED"/>
    <property type="match status" value="1"/>
</dbReference>
<keyword evidence="2 5" id="KW-0812">Transmembrane</keyword>
<dbReference type="Pfam" id="PF01925">
    <property type="entry name" value="TauE"/>
    <property type="match status" value="1"/>
</dbReference>
<comment type="caution">
    <text evidence="6">The sequence shown here is derived from an EMBL/GenBank/DDBJ whole genome shotgun (WGS) entry which is preliminary data.</text>
</comment>
<keyword evidence="3 5" id="KW-1133">Transmembrane helix</keyword>
<feature type="transmembrane region" description="Helical" evidence="5">
    <location>
        <begin position="57"/>
        <end position="77"/>
    </location>
</feature>
<dbReference type="GO" id="GO:0005886">
    <property type="term" value="C:plasma membrane"/>
    <property type="evidence" value="ECO:0007669"/>
    <property type="project" value="UniProtKB-SubCell"/>
</dbReference>
<dbReference type="Proteomes" id="UP000326994">
    <property type="component" value="Unassembled WGS sequence"/>
</dbReference>